<feature type="region of interest" description="Disordered" evidence="2">
    <location>
        <begin position="207"/>
        <end position="234"/>
    </location>
</feature>
<evidence type="ECO:0000256" key="3">
    <source>
        <dbReference type="SAM" id="SignalP"/>
    </source>
</evidence>
<evidence type="ECO:0000256" key="2">
    <source>
        <dbReference type="SAM" id="MobiDB-lite"/>
    </source>
</evidence>
<keyword evidence="1" id="KW-0175">Coiled coil</keyword>
<evidence type="ECO:0000256" key="1">
    <source>
        <dbReference type="SAM" id="Coils"/>
    </source>
</evidence>
<evidence type="ECO:0000313" key="5">
    <source>
        <dbReference type="Proteomes" id="UP000176198"/>
    </source>
</evidence>
<reference evidence="4 5" key="1">
    <citation type="journal article" date="2016" name="Nat. Commun.">
        <title>Thousands of microbial genomes shed light on interconnected biogeochemical processes in an aquifer system.</title>
        <authorList>
            <person name="Anantharaman K."/>
            <person name="Brown C.T."/>
            <person name="Hug L.A."/>
            <person name="Sharon I."/>
            <person name="Castelle C.J."/>
            <person name="Probst A.J."/>
            <person name="Thomas B.C."/>
            <person name="Singh A."/>
            <person name="Wilkins M.J."/>
            <person name="Karaoz U."/>
            <person name="Brodie E.L."/>
            <person name="Williams K.H."/>
            <person name="Hubbard S.S."/>
            <person name="Banfield J.F."/>
        </authorList>
    </citation>
    <scope>NUCLEOTIDE SEQUENCE [LARGE SCALE GENOMIC DNA]</scope>
</reference>
<keyword evidence="3" id="KW-0732">Signal</keyword>
<sequence length="234" mass="26083">MKTKLLISLAFLLLIAFPGYTKAKNVNAQNMNNAEVNVRIRTETQNIKNQIQARILQKRAEVKTRVQNQMEERMASKSAALTQLRKDHVKYFFGRVVVRYAAAIERLDGLTQRIEARIAVIENENPDVDTTAIKDQLGEAKVLLGDARTNLAATKDNLDTMLESEDPQIAFQVLKDNFQALKNELVQIHGILIKVITQIKGLRIGNTPALSPSPTIEPTNVPTTEPTESPTPST</sequence>
<dbReference type="EMBL" id="MGFJ01000011">
    <property type="protein sequence ID" value="OGM02877.1"/>
    <property type="molecule type" value="Genomic_DNA"/>
</dbReference>
<name>A0A1F7WJZ6_9BACT</name>
<feature type="compositionally biased region" description="Low complexity" evidence="2">
    <location>
        <begin position="214"/>
        <end position="234"/>
    </location>
</feature>
<feature type="signal peptide" evidence="3">
    <location>
        <begin position="1"/>
        <end position="23"/>
    </location>
</feature>
<organism evidence="4 5">
    <name type="scientific">Candidatus Woesebacteria bacterium GWA1_41_8</name>
    <dbReference type="NCBI Taxonomy" id="1802471"/>
    <lineage>
        <taxon>Bacteria</taxon>
        <taxon>Candidatus Woeseibacteriota</taxon>
    </lineage>
</organism>
<evidence type="ECO:0000313" key="4">
    <source>
        <dbReference type="EMBL" id="OGM02877.1"/>
    </source>
</evidence>
<dbReference type="STRING" id="1802471.A2115_00095"/>
<comment type="caution">
    <text evidence="4">The sequence shown here is derived from an EMBL/GenBank/DDBJ whole genome shotgun (WGS) entry which is preliminary data.</text>
</comment>
<gene>
    <name evidence="4" type="ORF">A2115_00095</name>
</gene>
<feature type="coiled-coil region" evidence="1">
    <location>
        <begin position="67"/>
        <end position="124"/>
    </location>
</feature>
<feature type="chain" id="PRO_5009533463" description="DUF5667 domain-containing protein" evidence="3">
    <location>
        <begin position="24"/>
        <end position="234"/>
    </location>
</feature>
<accession>A0A1F7WJZ6</accession>
<protein>
    <recommendedName>
        <fullName evidence="6">DUF5667 domain-containing protein</fullName>
    </recommendedName>
</protein>
<proteinExistence type="predicted"/>
<dbReference type="Proteomes" id="UP000176198">
    <property type="component" value="Unassembled WGS sequence"/>
</dbReference>
<dbReference type="AlphaFoldDB" id="A0A1F7WJZ6"/>
<evidence type="ECO:0008006" key="6">
    <source>
        <dbReference type="Google" id="ProtNLM"/>
    </source>
</evidence>